<accession>A0A834FN55</accession>
<keyword evidence="2" id="KW-0812">Transmembrane</keyword>
<dbReference type="Proteomes" id="UP000646548">
    <property type="component" value="Unassembled WGS sequence"/>
</dbReference>
<dbReference type="EMBL" id="WKFB01000067">
    <property type="protein sequence ID" value="KAF6737314.1"/>
    <property type="molecule type" value="Genomic_DNA"/>
</dbReference>
<dbReference type="PANTHER" id="PTHR41693">
    <property type="entry name" value="HEME-BINDING PROTEIN 1"/>
    <property type="match status" value="1"/>
</dbReference>
<dbReference type="PANTHER" id="PTHR41693:SF3">
    <property type="entry name" value="SI:CH211-76L23.4"/>
    <property type="match status" value="1"/>
</dbReference>
<evidence type="ECO:0000256" key="2">
    <source>
        <dbReference type="SAM" id="Phobius"/>
    </source>
</evidence>
<feature type="compositionally biased region" description="Basic residues" evidence="1">
    <location>
        <begin position="233"/>
        <end position="246"/>
    </location>
</feature>
<reference evidence="3" key="1">
    <citation type="journal article" name="BMC Genomics">
        <title>Long-read sequencing and de novo genome assembly of marine medaka (Oryzias melastigma).</title>
        <authorList>
            <person name="Liang P."/>
            <person name="Saqib H.S.A."/>
            <person name="Ni X."/>
            <person name="Shen Y."/>
        </authorList>
    </citation>
    <scope>NUCLEOTIDE SEQUENCE</scope>
    <source>
        <strain evidence="3">Bigg-433</strain>
    </source>
</reference>
<evidence type="ECO:0000313" key="3">
    <source>
        <dbReference type="EMBL" id="KAF6737314.1"/>
    </source>
</evidence>
<dbReference type="AlphaFoldDB" id="A0A834FN55"/>
<organism evidence="3 4">
    <name type="scientific">Oryzias melastigma</name>
    <name type="common">Marine medaka</name>
    <dbReference type="NCBI Taxonomy" id="30732"/>
    <lineage>
        <taxon>Eukaryota</taxon>
        <taxon>Metazoa</taxon>
        <taxon>Chordata</taxon>
        <taxon>Craniata</taxon>
        <taxon>Vertebrata</taxon>
        <taxon>Euteleostomi</taxon>
        <taxon>Actinopterygii</taxon>
        <taxon>Neopterygii</taxon>
        <taxon>Teleostei</taxon>
        <taxon>Neoteleostei</taxon>
        <taxon>Acanthomorphata</taxon>
        <taxon>Ovalentaria</taxon>
        <taxon>Atherinomorphae</taxon>
        <taxon>Beloniformes</taxon>
        <taxon>Adrianichthyidae</taxon>
        <taxon>Oryziinae</taxon>
        <taxon>Oryzias</taxon>
    </lineage>
</organism>
<evidence type="ECO:0000256" key="1">
    <source>
        <dbReference type="SAM" id="MobiDB-lite"/>
    </source>
</evidence>
<evidence type="ECO:0000313" key="4">
    <source>
        <dbReference type="Proteomes" id="UP000646548"/>
    </source>
</evidence>
<name>A0A834FN55_ORYME</name>
<proteinExistence type="predicted"/>
<protein>
    <submittedName>
        <fullName evidence="3">Uncharacterized protein</fullName>
    </submittedName>
</protein>
<feature type="region of interest" description="Disordered" evidence="1">
    <location>
        <begin position="211"/>
        <end position="246"/>
    </location>
</feature>
<keyword evidence="2" id="KW-0472">Membrane</keyword>
<gene>
    <name evidence="3" type="ORF">FQA47_016046</name>
</gene>
<sequence>MISYLKGVTVSLRPGENKHTCEHTCGQSFLQLLQVLCGCRSEREAVQQRICRGTGLCFSWRLELNGFRRQRFRSKAVCLQSLQVLTMAFKLSVLVLLLAVAAVTVMAQRRRLNPKVSDEWNYRDGSEQVNIRGVANLTQVLDDWRFDILRQMRGLLENDHQSLLPDYARIQPLSEALDDLYKEFNALKTHLGDLTEKFTAMETFIDELKASRANNPGPAGGAASGPAAAPRVTGRRLLKKKTNPPA</sequence>
<comment type="caution">
    <text evidence="3">The sequence shown here is derived from an EMBL/GenBank/DDBJ whole genome shotgun (WGS) entry which is preliminary data.</text>
</comment>
<feature type="transmembrane region" description="Helical" evidence="2">
    <location>
        <begin position="87"/>
        <end position="107"/>
    </location>
</feature>
<keyword evidence="2" id="KW-1133">Transmembrane helix</keyword>